<evidence type="ECO:0000313" key="5">
    <source>
        <dbReference type="EMBL" id="QHT38935.1"/>
    </source>
</evidence>
<dbReference type="GO" id="GO:0008107">
    <property type="term" value="F:galactoside 2-alpha-L-fucosyltransferase activity"/>
    <property type="evidence" value="ECO:0007669"/>
    <property type="project" value="InterPro"/>
</dbReference>
<dbReference type="PANTHER" id="PTHR11927:SF9">
    <property type="entry name" value="L-FUCOSYLTRANSFERASE"/>
    <property type="match status" value="1"/>
</dbReference>
<feature type="domain" description="Glycosyl transferase family 25" evidence="4">
    <location>
        <begin position="613"/>
        <end position="713"/>
    </location>
</feature>
<organism evidence="5">
    <name type="scientific">viral metagenome</name>
    <dbReference type="NCBI Taxonomy" id="1070528"/>
    <lineage>
        <taxon>unclassified sequences</taxon>
        <taxon>metagenomes</taxon>
        <taxon>organismal metagenomes</taxon>
    </lineage>
</organism>
<feature type="domain" description="Fucosyltransferase C-terminal" evidence="3">
    <location>
        <begin position="409"/>
        <end position="510"/>
    </location>
</feature>
<keyword evidence="2" id="KW-0808">Transferase</keyword>
<name>A0A6C0FK00_9ZZZZ</name>
<dbReference type="Pfam" id="PF00852">
    <property type="entry name" value="Glyco_transf_10"/>
    <property type="match status" value="1"/>
</dbReference>
<evidence type="ECO:0000256" key="1">
    <source>
        <dbReference type="ARBA" id="ARBA00022676"/>
    </source>
</evidence>
<dbReference type="GO" id="GO:0016020">
    <property type="term" value="C:membrane"/>
    <property type="evidence" value="ECO:0007669"/>
    <property type="project" value="InterPro"/>
</dbReference>
<evidence type="ECO:0000256" key="2">
    <source>
        <dbReference type="ARBA" id="ARBA00022679"/>
    </source>
</evidence>
<protein>
    <recommendedName>
        <fullName evidence="6">Glycosyl transferase family 11</fullName>
    </recommendedName>
</protein>
<accession>A0A6C0FK00</accession>
<evidence type="ECO:0008006" key="6">
    <source>
        <dbReference type="Google" id="ProtNLM"/>
    </source>
</evidence>
<proteinExistence type="predicted"/>
<dbReference type="InterPro" id="IPR055270">
    <property type="entry name" value="Glyco_tran_10_C"/>
</dbReference>
<reference evidence="5" key="1">
    <citation type="journal article" date="2020" name="Nature">
        <title>Giant virus diversity and host interactions through global metagenomics.</title>
        <authorList>
            <person name="Schulz F."/>
            <person name="Roux S."/>
            <person name="Paez-Espino D."/>
            <person name="Jungbluth S."/>
            <person name="Walsh D.A."/>
            <person name="Denef V.J."/>
            <person name="McMahon K.D."/>
            <person name="Konstantinidis K.T."/>
            <person name="Eloe-Fadrosh E.A."/>
            <person name="Kyrpides N.C."/>
            <person name="Woyke T."/>
        </authorList>
    </citation>
    <scope>NUCLEOTIDE SEQUENCE</scope>
    <source>
        <strain evidence="5">GVMAG-S-ERX556126-94</strain>
    </source>
</reference>
<dbReference type="Pfam" id="PF01531">
    <property type="entry name" value="Glyco_transf_11"/>
    <property type="match status" value="1"/>
</dbReference>
<keyword evidence="1" id="KW-0328">Glycosyltransferase</keyword>
<dbReference type="GO" id="GO:0005975">
    <property type="term" value="P:carbohydrate metabolic process"/>
    <property type="evidence" value="ECO:0007669"/>
    <property type="project" value="InterPro"/>
</dbReference>
<dbReference type="PANTHER" id="PTHR11927">
    <property type="entry name" value="GALACTOSIDE 2-L-FUCOSYLTRANSFERASE"/>
    <property type="match status" value="1"/>
</dbReference>
<sequence length="777" mass="92310">MGGLGNQLFQIFTLISVSIDNGVDFRIFEYKDDMEKRNTFWNTLFKNIYDKTFKSINGPIYQYNENGFHYTAFPKIRDKSNNYSLFGYFQSYKYFQDNLDKILDLLKWQEIKKPYENKYDYKNTVSLHFRIGDYINIQTHHPILPIHYYKNALDKLIVDTCKNDWNILYFYEKDDKDIVDRSINELKNKYPNLNFTEINHDLDDWEQMICMTFCKHNIIANSTFSWWGAYLNENDNHVYYPDVWFGSAMGNKNLNDLFLNDWHKVTCNEISDSIKIKFLCGFASNSQCLESYMNVYDIKNRKYKNIEFVDDNTYTHLVIIGDLTQENTKYITDRNISSNNIIGFSGEPYEFHIIPNPFCKPIDVYSINKYVSEYFIGNKSDLINSSVFKNGYQFQWHTWKKNLTKEIDKKYKMSIILSSKKSMNGHAYRHILVDEILKTDMDIHIYGNGSEEHGKDKRIKGVFGELEPYKDYQYHICIENITDTEYNITEKITNCFVSNTIPIYYGAEKVNEIFGNNCCHKLTGDISKDMELITDIYNNSDKYTLNLNQSQHELFNGRGSLPEFLYKKFNNIKGFYINLESRKDRLKHINNNIQKYDFFKGLKRFDAIKNEVGIIGCGMSHLKCLELCKKMNEEYYLIIEDDLCMLNENHFLNFAKDFETIKNDKKWDIIVLTPRGDTQDEKIGKFKRINNNQTTTGYIIRTHMLQILIDNLKDGLELLYKGIHPDICALDQYWKKLQDKYNFYYYSDIFAGQLVDYSDIQKINVNYNDRFIHQSQY</sequence>
<evidence type="ECO:0000259" key="4">
    <source>
        <dbReference type="Pfam" id="PF01755"/>
    </source>
</evidence>
<dbReference type="Pfam" id="PF01755">
    <property type="entry name" value="Glyco_transf_25"/>
    <property type="match status" value="1"/>
</dbReference>
<dbReference type="InterPro" id="IPR002516">
    <property type="entry name" value="Glyco_trans_11"/>
</dbReference>
<dbReference type="Gene3D" id="3.40.50.11660">
    <property type="entry name" value="Glycosyl transferase family 10, C-terminal domain"/>
    <property type="match status" value="1"/>
</dbReference>
<evidence type="ECO:0000259" key="3">
    <source>
        <dbReference type="Pfam" id="PF00852"/>
    </source>
</evidence>
<dbReference type="AlphaFoldDB" id="A0A6C0FK00"/>
<dbReference type="CDD" id="cd11301">
    <property type="entry name" value="Fut1_Fut2_like"/>
    <property type="match status" value="1"/>
</dbReference>
<dbReference type="SUPFAM" id="SSF53756">
    <property type="entry name" value="UDP-Glycosyltransferase/glycogen phosphorylase"/>
    <property type="match status" value="1"/>
</dbReference>
<dbReference type="InterPro" id="IPR002654">
    <property type="entry name" value="Glyco_trans_25"/>
</dbReference>
<dbReference type="EMBL" id="MN738838">
    <property type="protein sequence ID" value="QHT38935.1"/>
    <property type="molecule type" value="Genomic_DNA"/>
</dbReference>
<dbReference type="InterPro" id="IPR038577">
    <property type="entry name" value="GT10-like_C_sf"/>
</dbReference>